<feature type="compositionally biased region" description="Low complexity" evidence="1">
    <location>
        <begin position="27"/>
        <end position="38"/>
    </location>
</feature>
<sequence length="155" mass="17345">MVDRLVDGQAQQYGDAQARFQDEAGPSTSQFHTTTQSQGAPPPIFDPLFHTPSDRPFFQSFDHGGSTSFGGSFTQLLRSEYRGLMEPMRPPFNTSAIPYTEYSQSPVHGMDTFDTEPVTHVAENPPQGDEEQGRRRSRRTVRHPRCGTGGSRHHH</sequence>
<dbReference type="EMBL" id="KV003152">
    <property type="protein sequence ID" value="KZV37176.1"/>
    <property type="molecule type" value="Genomic_DNA"/>
</dbReference>
<accession>A0A2Z7BSD2</accession>
<gene>
    <name evidence="2" type="ORF">F511_15096</name>
</gene>
<dbReference type="AlphaFoldDB" id="A0A2Z7BSD2"/>
<dbReference type="Proteomes" id="UP000250235">
    <property type="component" value="Unassembled WGS sequence"/>
</dbReference>
<evidence type="ECO:0000313" key="3">
    <source>
        <dbReference type="Proteomes" id="UP000250235"/>
    </source>
</evidence>
<evidence type="ECO:0000313" key="2">
    <source>
        <dbReference type="EMBL" id="KZV37176.1"/>
    </source>
</evidence>
<keyword evidence="3" id="KW-1185">Reference proteome</keyword>
<feature type="compositionally biased region" description="Polar residues" evidence="1">
    <location>
        <begin position="95"/>
        <end position="106"/>
    </location>
</feature>
<evidence type="ECO:0000256" key="1">
    <source>
        <dbReference type="SAM" id="MobiDB-lite"/>
    </source>
</evidence>
<organism evidence="2 3">
    <name type="scientific">Dorcoceras hygrometricum</name>
    <dbReference type="NCBI Taxonomy" id="472368"/>
    <lineage>
        <taxon>Eukaryota</taxon>
        <taxon>Viridiplantae</taxon>
        <taxon>Streptophyta</taxon>
        <taxon>Embryophyta</taxon>
        <taxon>Tracheophyta</taxon>
        <taxon>Spermatophyta</taxon>
        <taxon>Magnoliopsida</taxon>
        <taxon>eudicotyledons</taxon>
        <taxon>Gunneridae</taxon>
        <taxon>Pentapetalae</taxon>
        <taxon>asterids</taxon>
        <taxon>lamiids</taxon>
        <taxon>Lamiales</taxon>
        <taxon>Gesneriaceae</taxon>
        <taxon>Didymocarpoideae</taxon>
        <taxon>Trichosporeae</taxon>
        <taxon>Loxocarpinae</taxon>
        <taxon>Dorcoceras</taxon>
    </lineage>
</organism>
<reference evidence="2 3" key="1">
    <citation type="journal article" date="2015" name="Proc. Natl. Acad. Sci. U.S.A.">
        <title>The resurrection genome of Boea hygrometrica: A blueprint for survival of dehydration.</title>
        <authorList>
            <person name="Xiao L."/>
            <person name="Yang G."/>
            <person name="Zhang L."/>
            <person name="Yang X."/>
            <person name="Zhao S."/>
            <person name="Ji Z."/>
            <person name="Zhou Q."/>
            <person name="Hu M."/>
            <person name="Wang Y."/>
            <person name="Chen M."/>
            <person name="Xu Y."/>
            <person name="Jin H."/>
            <person name="Xiao X."/>
            <person name="Hu G."/>
            <person name="Bao F."/>
            <person name="Hu Y."/>
            <person name="Wan P."/>
            <person name="Li L."/>
            <person name="Deng X."/>
            <person name="Kuang T."/>
            <person name="Xiang C."/>
            <person name="Zhu J.K."/>
            <person name="Oliver M.J."/>
            <person name="He Y."/>
        </authorList>
    </citation>
    <scope>NUCLEOTIDE SEQUENCE [LARGE SCALE GENOMIC DNA]</scope>
    <source>
        <strain evidence="3">cv. XS01</strain>
    </source>
</reference>
<protein>
    <submittedName>
        <fullName evidence="2">Uncharacterized protein</fullName>
    </submittedName>
</protein>
<feature type="compositionally biased region" description="Basic residues" evidence="1">
    <location>
        <begin position="135"/>
        <end position="155"/>
    </location>
</feature>
<feature type="region of interest" description="Disordered" evidence="1">
    <location>
        <begin position="23"/>
        <end position="51"/>
    </location>
</feature>
<name>A0A2Z7BSD2_9LAMI</name>
<feature type="region of interest" description="Disordered" evidence="1">
    <location>
        <begin position="95"/>
        <end position="155"/>
    </location>
</feature>
<proteinExistence type="predicted"/>